<dbReference type="PANTHER" id="PTHR46984">
    <property type="entry name" value="LEUCINE-RICH REPEAT-CONTAINING PROTEIN 71"/>
    <property type="match status" value="1"/>
</dbReference>
<dbReference type="Gene3D" id="3.80.10.10">
    <property type="entry name" value="Ribonuclease Inhibitor"/>
    <property type="match status" value="1"/>
</dbReference>
<dbReference type="InterPro" id="IPR032675">
    <property type="entry name" value="LRR_dom_sf"/>
</dbReference>
<feature type="compositionally biased region" description="Basic and acidic residues" evidence="1">
    <location>
        <begin position="9"/>
        <end position="20"/>
    </location>
</feature>
<name>A0A3Q3JCT9_MONAL</name>
<evidence type="ECO:0000313" key="2">
    <source>
        <dbReference type="Ensembl" id="ENSMALP00000016869.1"/>
    </source>
</evidence>
<feature type="region of interest" description="Disordered" evidence="1">
    <location>
        <begin position="1"/>
        <end position="20"/>
    </location>
</feature>
<dbReference type="CTD" id="149499"/>
<dbReference type="PANTHER" id="PTHR46984:SF1">
    <property type="entry name" value="LEUCINE-RICH REPEAT-CONTAINING PROTEIN 71"/>
    <property type="match status" value="1"/>
</dbReference>
<proteinExistence type="predicted"/>
<keyword evidence="3" id="KW-1185">Reference proteome</keyword>
<feature type="region of interest" description="Disordered" evidence="1">
    <location>
        <begin position="299"/>
        <end position="385"/>
    </location>
</feature>
<dbReference type="GeneID" id="109951510"/>
<organism evidence="2 3">
    <name type="scientific">Monopterus albus</name>
    <name type="common">Swamp eel</name>
    <dbReference type="NCBI Taxonomy" id="43700"/>
    <lineage>
        <taxon>Eukaryota</taxon>
        <taxon>Metazoa</taxon>
        <taxon>Chordata</taxon>
        <taxon>Craniata</taxon>
        <taxon>Vertebrata</taxon>
        <taxon>Euteleostomi</taxon>
        <taxon>Actinopterygii</taxon>
        <taxon>Neopterygii</taxon>
        <taxon>Teleostei</taxon>
        <taxon>Neoteleostei</taxon>
        <taxon>Acanthomorphata</taxon>
        <taxon>Anabantaria</taxon>
        <taxon>Synbranchiformes</taxon>
        <taxon>Synbranchidae</taxon>
        <taxon>Monopterus</taxon>
    </lineage>
</organism>
<dbReference type="RefSeq" id="XP_020441699.1">
    <property type="nucleotide sequence ID" value="XM_020586043.1"/>
</dbReference>
<dbReference type="Ensembl" id="ENSMALT00000017205.1">
    <property type="protein sequence ID" value="ENSMALP00000016869.1"/>
    <property type="gene ID" value="ENSMALG00000011813.1"/>
</dbReference>
<dbReference type="STRING" id="43700.ENSMALP00000016869"/>
<feature type="compositionally biased region" description="Low complexity" evidence="1">
    <location>
        <begin position="312"/>
        <end position="323"/>
    </location>
</feature>
<dbReference type="SUPFAM" id="SSF52047">
    <property type="entry name" value="RNI-like"/>
    <property type="match status" value="1"/>
</dbReference>
<feature type="compositionally biased region" description="Basic and acidic residues" evidence="1">
    <location>
        <begin position="324"/>
        <end position="357"/>
    </location>
</feature>
<reference evidence="2" key="2">
    <citation type="submission" date="2025-09" db="UniProtKB">
        <authorList>
            <consortium name="Ensembl"/>
        </authorList>
    </citation>
    <scope>IDENTIFICATION</scope>
</reference>
<feature type="compositionally biased region" description="Basic and acidic residues" evidence="1">
    <location>
        <begin position="369"/>
        <end position="382"/>
    </location>
</feature>
<accession>A0A3Q3JCT9</accession>
<evidence type="ECO:0000256" key="1">
    <source>
        <dbReference type="SAM" id="MobiDB-lite"/>
    </source>
</evidence>
<reference evidence="2" key="1">
    <citation type="submission" date="2025-08" db="UniProtKB">
        <authorList>
            <consortium name="Ensembl"/>
        </authorList>
    </citation>
    <scope>IDENTIFICATION</scope>
</reference>
<evidence type="ECO:0000313" key="3">
    <source>
        <dbReference type="Proteomes" id="UP000261600"/>
    </source>
</evidence>
<dbReference type="AlphaFoldDB" id="A0A3Q3JCT9"/>
<dbReference type="InterPro" id="IPR053040">
    <property type="entry name" value="LRR-containing_protein_71"/>
</dbReference>
<protein>
    <submittedName>
        <fullName evidence="2">Uncharacterized protein</fullName>
    </submittedName>
</protein>
<sequence length="497" mass="54454">MSRKRHVKEKTEKAIAEDEASKVSGLTTNETLPAQTFDEYQCSGNVKIDFHELCTLLNIKDIPAVSTKLLVSSTTEKETEDNQSQINAASFWSKPCLQVELENENQLSAKSIKISGWKVDEQIARVLQKMFPSLSQLHSLQFWQARLTDQMVSSLMSTISLWSNLRAVMLEGNPLPQHSYHLLLSEDSTLTHVSLRNNRIGDEGARLVGSALSTPRSANKNLLSLNLAFNSIGDAGAAHIAHGLRLNRALLFLSLSNNQIGDSGAAHLAAILDKFALTHDEVVERRKLLLQGMQSSSFRVDSVQTPADQLPSVSSSTSSSISKGESKGTSKKKEASKKEEKLATNKENPKASKKSSDVKVAQSKGGKPGAKEKQPSAQEDHSTVSQYEQGAESVETVHPLLDKSVQHRDGEFFLPGNTTLTSLNLAGNRITERSLPLFLKSLEMRGEGGGLLRLCLQRNHFPPECESYVSITKLMALSDPLKQNSCEHTEEEAGQGE</sequence>
<dbReference type="SMART" id="SM00368">
    <property type="entry name" value="LRR_RI"/>
    <property type="match status" value="4"/>
</dbReference>
<dbReference type="Proteomes" id="UP000261600">
    <property type="component" value="Unplaced"/>
</dbReference>
<dbReference type="Pfam" id="PF13516">
    <property type="entry name" value="LRR_6"/>
    <property type="match status" value="4"/>
</dbReference>
<dbReference type="InterPro" id="IPR001611">
    <property type="entry name" value="Leu-rich_rpt"/>
</dbReference>